<protein>
    <submittedName>
        <fullName evidence="2">Tryptophan synthase beta subunit-like PLP-dependent enzyme</fullName>
    </submittedName>
</protein>
<dbReference type="Proteomes" id="UP001286456">
    <property type="component" value="Unassembled WGS sequence"/>
</dbReference>
<accession>A0AAE0J2S8</accession>
<dbReference type="PANTHER" id="PTHR42937">
    <property type="match status" value="1"/>
</dbReference>
<proteinExistence type="predicted"/>
<dbReference type="NCBIfam" id="NF006058">
    <property type="entry name" value="PRK08206.1"/>
    <property type="match status" value="1"/>
</dbReference>
<dbReference type="PANTHER" id="PTHR42937:SF1">
    <property type="entry name" value="DIAMINOPROPIONATE AMMONIA-LYASE"/>
    <property type="match status" value="1"/>
</dbReference>
<evidence type="ECO:0000259" key="1">
    <source>
        <dbReference type="Pfam" id="PF00291"/>
    </source>
</evidence>
<gene>
    <name evidence="2" type="ORF">B0T19DRAFT_22555</name>
</gene>
<dbReference type="InterPro" id="IPR001926">
    <property type="entry name" value="TrpB-like_PALP"/>
</dbReference>
<comment type="caution">
    <text evidence="2">The sequence shown here is derived from an EMBL/GenBank/DDBJ whole genome shotgun (WGS) entry which is preliminary data.</text>
</comment>
<dbReference type="SUPFAM" id="SSF53686">
    <property type="entry name" value="Tryptophan synthase beta subunit-like PLP-dependent enzymes"/>
    <property type="match status" value="1"/>
</dbReference>
<dbReference type="Pfam" id="PF00291">
    <property type="entry name" value="PALP"/>
    <property type="match status" value="1"/>
</dbReference>
<organism evidence="2 3">
    <name type="scientific">Cercophora scortea</name>
    <dbReference type="NCBI Taxonomy" id="314031"/>
    <lineage>
        <taxon>Eukaryota</taxon>
        <taxon>Fungi</taxon>
        <taxon>Dikarya</taxon>
        <taxon>Ascomycota</taxon>
        <taxon>Pezizomycotina</taxon>
        <taxon>Sordariomycetes</taxon>
        <taxon>Sordariomycetidae</taxon>
        <taxon>Sordariales</taxon>
        <taxon>Lasiosphaeriaceae</taxon>
        <taxon>Cercophora</taxon>
    </lineage>
</organism>
<feature type="domain" description="Tryptophan synthase beta chain-like PALP" evidence="1">
    <location>
        <begin position="38"/>
        <end position="372"/>
    </location>
</feature>
<sequence length="386" mass="40709">MTAAVYINTSANKADATPQPLAPSDGNSRALAFHKSLPHYSETPLYSLSSLAKDLGVGYVLLKDESSRFGLPSFKILGASWGVYRAVEEHLKQIGALEAPDDLHALRELGVQARKWGLKLSTGTAGNWGRAVANMAKELGIPAVVYVPSHMPETTRNLIRGEGGEVVPVNGSYDDAVEVAKRAAATEGHLLVMDISWEGYTQVPEWVVEGYQTMLEESDAQALAVTGGRRVTHAVIPVGCGLIAQAVTQHYKGSARQQHGSPAATVIAVEPTTAACLRRSLEKGEMTSVATGSSIMSGMNCGTLSTISWPVLKSGVDVSVVVSDAESHTAVQELDGLGVHAGPCGAATLVSLERVCELERGAAGLDETSVIVLYCTEGARDYQIQA</sequence>
<dbReference type="InterPro" id="IPR036052">
    <property type="entry name" value="TrpB-like_PALP_sf"/>
</dbReference>
<reference evidence="2" key="1">
    <citation type="journal article" date="2023" name="Mol. Phylogenet. Evol.">
        <title>Genome-scale phylogeny and comparative genomics of the fungal order Sordariales.</title>
        <authorList>
            <person name="Hensen N."/>
            <person name="Bonometti L."/>
            <person name="Westerberg I."/>
            <person name="Brannstrom I.O."/>
            <person name="Guillou S."/>
            <person name="Cros-Aarteil S."/>
            <person name="Calhoun S."/>
            <person name="Haridas S."/>
            <person name="Kuo A."/>
            <person name="Mondo S."/>
            <person name="Pangilinan J."/>
            <person name="Riley R."/>
            <person name="LaButti K."/>
            <person name="Andreopoulos B."/>
            <person name="Lipzen A."/>
            <person name="Chen C."/>
            <person name="Yan M."/>
            <person name="Daum C."/>
            <person name="Ng V."/>
            <person name="Clum A."/>
            <person name="Steindorff A."/>
            <person name="Ohm R.A."/>
            <person name="Martin F."/>
            <person name="Silar P."/>
            <person name="Natvig D.O."/>
            <person name="Lalanne C."/>
            <person name="Gautier V."/>
            <person name="Ament-Velasquez S.L."/>
            <person name="Kruys A."/>
            <person name="Hutchinson M.I."/>
            <person name="Powell A.J."/>
            <person name="Barry K."/>
            <person name="Miller A.N."/>
            <person name="Grigoriev I.V."/>
            <person name="Debuchy R."/>
            <person name="Gladieux P."/>
            <person name="Hiltunen Thoren M."/>
            <person name="Johannesson H."/>
        </authorList>
    </citation>
    <scope>NUCLEOTIDE SEQUENCE</scope>
    <source>
        <strain evidence="2">SMH4131-1</strain>
    </source>
</reference>
<name>A0AAE0J2S8_9PEZI</name>
<reference evidence="2" key="2">
    <citation type="submission" date="2023-06" db="EMBL/GenBank/DDBJ databases">
        <authorList>
            <consortium name="Lawrence Berkeley National Laboratory"/>
            <person name="Haridas S."/>
            <person name="Hensen N."/>
            <person name="Bonometti L."/>
            <person name="Westerberg I."/>
            <person name="Brannstrom I.O."/>
            <person name="Guillou S."/>
            <person name="Cros-Aarteil S."/>
            <person name="Calhoun S."/>
            <person name="Kuo A."/>
            <person name="Mondo S."/>
            <person name="Pangilinan J."/>
            <person name="Riley R."/>
            <person name="Labutti K."/>
            <person name="Andreopoulos B."/>
            <person name="Lipzen A."/>
            <person name="Chen C."/>
            <person name="Yanf M."/>
            <person name="Daum C."/>
            <person name="Ng V."/>
            <person name="Clum A."/>
            <person name="Steindorff A."/>
            <person name="Ohm R."/>
            <person name="Martin F."/>
            <person name="Silar P."/>
            <person name="Natvig D."/>
            <person name="Lalanne C."/>
            <person name="Gautier V."/>
            <person name="Ament-Velasquez S.L."/>
            <person name="Kruys A."/>
            <person name="Hutchinson M.I."/>
            <person name="Powell A.J."/>
            <person name="Barry K."/>
            <person name="Miller A.N."/>
            <person name="Grigoriev I.V."/>
            <person name="Debuchy R."/>
            <person name="Gladieux P."/>
            <person name="Thoren M.H."/>
            <person name="Johannesson H."/>
        </authorList>
    </citation>
    <scope>NUCLEOTIDE SEQUENCE</scope>
    <source>
        <strain evidence="2">SMH4131-1</strain>
    </source>
</reference>
<dbReference type="Gene3D" id="3.40.50.1100">
    <property type="match status" value="2"/>
</dbReference>
<evidence type="ECO:0000313" key="2">
    <source>
        <dbReference type="EMBL" id="KAK3335893.1"/>
    </source>
</evidence>
<dbReference type="EMBL" id="JAUEPO010000001">
    <property type="protein sequence ID" value="KAK3335893.1"/>
    <property type="molecule type" value="Genomic_DNA"/>
</dbReference>
<evidence type="ECO:0000313" key="3">
    <source>
        <dbReference type="Proteomes" id="UP001286456"/>
    </source>
</evidence>
<dbReference type="CDD" id="cd00640">
    <property type="entry name" value="Trp-synth-beta_II"/>
    <property type="match status" value="1"/>
</dbReference>
<keyword evidence="3" id="KW-1185">Reference proteome</keyword>
<dbReference type="AlphaFoldDB" id="A0AAE0J2S8"/>